<dbReference type="FunFam" id="2.60.40.10:FF:000052">
    <property type="entry name" value="Contactin 1"/>
    <property type="match status" value="1"/>
</dbReference>
<accession>A0A8C6UHR5</accession>
<dbReference type="FunFam" id="2.60.40.10:FF:000054">
    <property type="entry name" value="Contactin 1"/>
    <property type="match status" value="1"/>
</dbReference>
<keyword evidence="6" id="KW-0677">Repeat</keyword>
<dbReference type="PANTHER" id="PTHR44170">
    <property type="entry name" value="PROTEIN SIDEKICK"/>
    <property type="match status" value="1"/>
</dbReference>
<feature type="region of interest" description="Disordered" evidence="14">
    <location>
        <begin position="686"/>
        <end position="706"/>
    </location>
</feature>
<feature type="domain" description="Fibronectin type-III" evidence="16">
    <location>
        <begin position="598"/>
        <end position="696"/>
    </location>
</feature>
<dbReference type="GO" id="GO:0098552">
    <property type="term" value="C:side of membrane"/>
    <property type="evidence" value="ECO:0007669"/>
    <property type="project" value="UniProtKB-KW"/>
</dbReference>
<dbReference type="PROSITE" id="PS50853">
    <property type="entry name" value="FN3"/>
    <property type="match status" value="4"/>
</dbReference>
<dbReference type="PROSITE" id="PS50835">
    <property type="entry name" value="IG_LIKE"/>
    <property type="match status" value="6"/>
</dbReference>
<sequence>YSKPWSMYVHSYVLYLMYTRHGPVFTQEPSDSVFPLSSDDKQVFINCKAKGNPPPHYRWKVDGREIQPEMESHYSFVEGNLLINNPHVFNHGGVYQCIATNTFGTVVSREAKVQFAFLQNFSRKSRNTVSVREGQAVVLLCGPPPHYGEIKYSWVFNSQRSFLQQDARRFVSQRTGNLYIAKVERSDEGNYTCAVRNMMTNTSVLSSPTPVVLRRDAVMGEYEPKIDVRFPETLRVFKGSSVKLECFALGNPVPSISWRRADGNPLPGKIKINHSSGVLEIPYFRPEDAGVYECVAQNSRGRNAARGHLMFFDVEHLHWAQTLKDAHMSIDTNLQWDCKAAGKPRPTYRWFKNGNPLTSQGRHRVESGTLYISRISLSDAGMYQCVAENDLGALYASAELKVVASPPDFSQRPVRKSTVVQKGGELLLECRPSASPRALIFWWRGGQLLKDTQRQTITEDGSLRIANVTQADAGRYTCGARNHFGSSSSTGAVLVKEPTKIIVPPLSLDATLGQSLVLPCEVSSDLSLSPSFKWFFNGKPIDFSRQEHFEMIGGGFAGDLMVRNIQLKHSGKYVCMVHTELDTVSAAADLIVRGPPGAPESLVVSDITDSTVQLLWGVGPDHHSPVTTYMVQARTPFSIGWQSVRTVPDPVPGHILHATVKDLSPWVEYEFRVVAINSVGIGEPSMPSKQIRTKSDAPKVAPVSVSGGGGARGELVIAWEPVPEEQQSGEDFGYIVAFRPFGSSTWIQSVLTSPDATRYIYRNDSLLPLSQYEVRVGVFNSHGEGPFSRTVTVLSAEEEPSEAPSRVWARSVSSSEIEVFWEPIPNGSGSEMKDADRVRVTNTTAHLSALKASTVYLISVKAQNSAGPGPGSPALTLPPKNHVTPSQPPGNIEWNLTNSKIFLNWEHVKALENESEVTGYKVVYRPNVNSRTLVLETRRPSVELHVPSGDDYLIEIKALSEGGDGTSSGPVRIPMMSSLNSQGHCCRIPLCVSSFVIFFTLTSMT</sequence>
<keyword evidence="12" id="KW-0393">Immunoglobulin domain</keyword>
<dbReference type="Pfam" id="PF00041">
    <property type="entry name" value="fn3"/>
    <property type="match status" value="2"/>
</dbReference>
<dbReference type="InterPro" id="IPR013098">
    <property type="entry name" value="Ig_I-set"/>
</dbReference>
<dbReference type="InterPro" id="IPR036179">
    <property type="entry name" value="Ig-like_dom_sf"/>
</dbReference>
<dbReference type="PANTHER" id="PTHR44170:SF18">
    <property type="entry name" value="CONTACTIN 3B-RELATED"/>
    <property type="match status" value="1"/>
</dbReference>
<feature type="domain" description="Ig-like" evidence="15">
    <location>
        <begin position="407"/>
        <end position="496"/>
    </location>
</feature>
<dbReference type="FunFam" id="2.60.40.10:FF:000064">
    <property type="entry name" value="Contactin 1"/>
    <property type="match status" value="1"/>
</dbReference>
<evidence type="ECO:0000256" key="13">
    <source>
        <dbReference type="ARBA" id="ARBA00038703"/>
    </source>
</evidence>
<feature type="domain" description="Ig-like" evidence="15">
    <location>
        <begin position="29"/>
        <end position="114"/>
    </location>
</feature>
<keyword evidence="3" id="KW-1003">Cell membrane</keyword>
<evidence type="ECO:0000313" key="18">
    <source>
        <dbReference type="Proteomes" id="UP000694523"/>
    </source>
</evidence>
<evidence type="ECO:0000256" key="6">
    <source>
        <dbReference type="ARBA" id="ARBA00022737"/>
    </source>
</evidence>
<dbReference type="InterPro" id="IPR003599">
    <property type="entry name" value="Ig_sub"/>
</dbReference>
<feature type="domain" description="Ig-like" evidence="15">
    <location>
        <begin position="224"/>
        <end position="305"/>
    </location>
</feature>
<evidence type="ECO:0008006" key="19">
    <source>
        <dbReference type="Google" id="ProtNLM"/>
    </source>
</evidence>
<organism evidence="17 18">
    <name type="scientific">Neogobius melanostomus</name>
    <name type="common">round goby</name>
    <dbReference type="NCBI Taxonomy" id="47308"/>
    <lineage>
        <taxon>Eukaryota</taxon>
        <taxon>Metazoa</taxon>
        <taxon>Chordata</taxon>
        <taxon>Craniata</taxon>
        <taxon>Vertebrata</taxon>
        <taxon>Euteleostomi</taxon>
        <taxon>Actinopterygii</taxon>
        <taxon>Neopterygii</taxon>
        <taxon>Teleostei</taxon>
        <taxon>Neoteleostei</taxon>
        <taxon>Acanthomorphata</taxon>
        <taxon>Gobiaria</taxon>
        <taxon>Gobiiformes</taxon>
        <taxon>Gobioidei</taxon>
        <taxon>Gobiidae</taxon>
        <taxon>Benthophilinae</taxon>
        <taxon>Neogobiini</taxon>
        <taxon>Neogobius</taxon>
    </lineage>
</organism>
<evidence type="ECO:0000256" key="1">
    <source>
        <dbReference type="ARBA" id="ARBA00004609"/>
    </source>
</evidence>
<dbReference type="FunFam" id="2.60.40.10:FF:000047">
    <property type="entry name" value="Contactin 1"/>
    <property type="match status" value="1"/>
</dbReference>
<dbReference type="Pfam" id="PF13927">
    <property type="entry name" value="Ig_3"/>
    <property type="match status" value="3"/>
</dbReference>
<dbReference type="Ensembl" id="ENSNMLT00000036838.1">
    <property type="protein sequence ID" value="ENSNMLP00000033092.1"/>
    <property type="gene ID" value="ENSNMLG00000020614.1"/>
</dbReference>
<evidence type="ECO:0000256" key="5">
    <source>
        <dbReference type="ARBA" id="ARBA00022729"/>
    </source>
</evidence>
<reference evidence="17" key="2">
    <citation type="submission" date="2025-09" db="UniProtKB">
        <authorList>
            <consortium name="Ensembl"/>
        </authorList>
    </citation>
    <scope>IDENTIFICATION</scope>
</reference>
<dbReference type="Pfam" id="PF00047">
    <property type="entry name" value="ig"/>
    <property type="match status" value="1"/>
</dbReference>
<evidence type="ECO:0000256" key="11">
    <source>
        <dbReference type="ARBA" id="ARBA00023288"/>
    </source>
</evidence>
<dbReference type="InterPro" id="IPR036116">
    <property type="entry name" value="FN3_sf"/>
</dbReference>
<dbReference type="InterPro" id="IPR013783">
    <property type="entry name" value="Ig-like_fold"/>
</dbReference>
<dbReference type="Pfam" id="PF07679">
    <property type="entry name" value="I-set"/>
    <property type="match status" value="2"/>
</dbReference>
<dbReference type="SMART" id="SM00060">
    <property type="entry name" value="FN3"/>
    <property type="match status" value="4"/>
</dbReference>
<feature type="domain" description="Ig-like" evidence="15">
    <location>
        <begin position="338"/>
        <end position="401"/>
    </location>
</feature>
<keyword evidence="18" id="KW-1185">Reference proteome</keyword>
<dbReference type="FunFam" id="2.60.40.10:FF:000044">
    <property type="entry name" value="Contactin 1"/>
    <property type="match status" value="1"/>
</dbReference>
<evidence type="ECO:0000259" key="15">
    <source>
        <dbReference type="PROSITE" id="PS50835"/>
    </source>
</evidence>
<dbReference type="InterPro" id="IPR003961">
    <property type="entry name" value="FN3_dom"/>
</dbReference>
<dbReference type="SMART" id="SM00408">
    <property type="entry name" value="IGc2"/>
    <property type="match status" value="6"/>
</dbReference>
<dbReference type="AlphaFoldDB" id="A0A8C6UHR5"/>
<dbReference type="GO" id="GO:0007411">
    <property type="term" value="P:axon guidance"/>
    <property type="evidence" value="ECO:0007669"/>
    <property type="project" value="TreeGrafter"/>
</dbReference>
<dbReference type="Proteomes" id="UP000694523">
    <property type="component" value="Unplaced"/>
</dbReference>
<keyword evidence="4" id="KW-0336">GPI-anchor</keyword>
<dbReference type="InterPro" id="IPR003598">
    <property type="entry name" value="Ig_sub2"/>
</dbReference>
<evidence type="ECO:0000256" key="12">
    <source>
        <dbReference type="ARBA" id="ARBA00023319"/>
    </source>
</evidence>
<feature type="domain" description="Fibronectin type-III" evidence="16">
    <location>
        <begin position="803"/>
        <end position="887"/>
    </location>
</feature>
<dbReference type="InterPro" id="IPR007110">
    <property type="entry name" value="Ig-like_dom"/>
</dbReference>
<keyword evidence="5" id="KW-0732">Signal</keyword>
<comment type="similarity">
    <text evidence="2">Belongs to the immunoglobulin superfamily. Contactin family.</text>
</comment>
<feature type="domain" description="Fibronectin type-III" evidence="16">
    <location>
        <begin position="888"/>
        <end position="978"/>
    </location>
</feature>
<evidence type="ECO:0000256" key="2">
    <source>
        <dbReference type="ARBA" id="ARBA00009812"/>
    </source>
</evidence>
<dbReference type="SUPFAM" id="SSF48726">
    <property type="entry name" value="Immunoglobulin"/>
    <property type="match status" value="6"/>
</dbReference>
<keyword evidence="10" id="KW-0325">Glycoprotein</keyword>
<evidence type="ECO:0000256" key="10">
    <source>
        <dbReference type="ARBA" id="ARBA00023180"/>
    </source>
</evidence>
<dbReference type="InterPro" id="IPR013151">
    <property type="entry name" value="Immunoglobulin_dom"/>
</dbReference>
<evidence type="ECO:0000256" key="3">
    <source>
        <dbReference type="ARBA" id="ARBA00022475"/>
    </source>
</evidence>
<dbReference type="FunFam" id="2.60.40.10:FF:000005">
    <property type="entry name" value="Neuronal cell adhesion molecule"/>
    <property type="match status" value="1"/>
</dbReference>
<feature type="domain" description="Ig-like" evidence="15">
    <location>
        <begin position="119"/>
        <end position="206"/>
    </location>
</feature>
<dbReference type="FunFam" id="2.60.40.10:FF:000004">
    <property type="entry name" value="DCC isoform 1"/>
    <property type="match status" value="2"/>
</dbReference>
<protein>
    <recommendedName>
        <fullName evidence="19">Contactin 3a, tandem duplicate 1</fullName>
    </recommendedName>
</protein>
<evidence type="ECO:0000256" key="4">
    <source>
        <dbReference type="ARBA" id="ARBA00022622"/>
    </source>
</evidence>
<evidence type="ECO:0000256" key="14">
    <source>
        <dbReference type="SAM" id="MobiDB-lite"/>
    </source>
</evidence>
<evidence type="ECO:0000256" key="7">
    <source>
        <dbReference type="ARBA" id="ARBA00022889"/>
    </source>
</evidence>
<feature type="region of interest" description="Disordered" evidence="14">
    <location>
        <begin position="867"/>
        <end position="890"/>
    </location>
</feature>
<feature type="domain" description="Ig-like" evidence="15">
    <location>
        <begin position="498"/>
        <end position="585"/>
    </location>
</feature>
<dbReference type="Gene3D" id="2.60.40.10">
    <property type="entry name" value="Immunoglobulins"/>
    <property type="match status" value="10"/>
</dbReference>
<dbReference type="FunFam" id="2.60.40.10:FF:000035">
    <property type="entry name" value="Contactin 1"/>
    <property type="match status" value="1"/>
</dbReference>
<comment type="subunit">
    <text evidence="13">Interacts with PTPRG.</text>
</comment>
<dbReference type="SUPFAM" id="SSF49265">
    <property type="entry name" value="Fibronectin type III"/>
    <property type="match status" value="2"/>
</dbReference>
<feature type="domain" description="Fibronectin type-III" evidence="16">
    <location>
        <begin position="699"/>
        <end position="798"/>
    </location>
</feature>
<keyword evidence="7" id="KW-0130">Cell adhesion</keyword>
<evidence type="ECO:0000256" key="8">
    <source>
        <dbReference type="ARBA" id="ARBA00023136"/>
    </source>
</evidence>
<evidence type="ECO:0000259" key="16">
    <source>
        <dbReference type="PROSITE" id="PS50853"/>
    </source>
</evidence>
<dbReference type="GO" id="GO:0005886">
    <property type="term" value="C:plasma membrane"/>
    <property type="evidence" value="ECO:0007669"/>
    <property type="project" value="UniProtKB-SubCell"/>
</dbReference>
<keyword evidence="9" id="KW-1015">Disulfide bond</keyword>
<proteinExistence type="inferred from homology"/>
<keyword evidence="11" id="KW-0449">Lipoprotein</keyword>
<dbReference type="GO" id="GO:0007420">
    <property type="term" value="P:brain development"/>
    <property type="evidence" value="ECO:0007669"/>
    <property type="project" value="TreeGrafter"/>
</dbReference>
<comment type="subcellular location">
    <subcellularLocation>
        <location evidence="1">Cell membrane</location>
        <topology evidence="1">Lipid-anchor</topology>
        <topology evidence="1">GPI-anchor</topology>
    </subcellularLocation>
</comment>
<dbReference type="GO" id="GO:0098632">
    <property type="term" value="F:cell-cell adhesion mediator activity"/>
    <property type="evidence" value="ECO:0007669"/>
    <property type="project" value="TreeGrafter"/>
</dbReference>
<evidence type="ECO:0000313" key="17">
    <source>
        <dbReference type="Ensembl" id="ENSNMLP00000033092.1"/>
    </source>
</evidence>
<reference evidence="17" key="1">
    <citation type="submission" date="2025-08" db="UniProtKB">
        <authorList>
            <consortium name="Ensembl"/>
        </authorList>
    </citation>
    <scope>IDENTIFICATION</scope>
</reference>
<dbReference type="SMART" id="SM00409">
    <property type="entry name" value="IG"/>
    <property type="match status" value="6"/>
</dbReference>
<evidence type="ECO:0000256" key="9">
    <source>
        <dbReference type="ARBA" id="ARBA00023157"/>
    </source>
</evidence>
<name>A0A8C6UHR5_9GOBI</name>
<dbReference type="CDD" id="cd00063">
    <property type="entry name" value="FN3"/>
    <property type="match status" value="4"/>
</dbReference>
<keyword evidence="8" id="KW-0472">Membrane</keyword>
<dbReference type="GO" id="GO:0030424">
    <property type="term" value="C:axon"/>
    <property type="evidence" value="ECO:0007669"/>
    <property type="project" value="TreeGrafter"/>
</dbReference>